<gene>
    <name evidence="4" type="ORF">V865_000703</name>
</gene>
<dbReference type="PANTHER" id="PTHR37957:SF1">
    <property type="entry name" value="PHYTASE-LIKE DOMAIN-CONTAINING PROTEIN"/>
    <property type="match status" value="1"/>
</dbReference>
<evidence type="ECO:0000313" key="4">
    <source>
        <dbReference type="EMBL" id="WWD02663.1"/>
    </source>
</evidence>
<dbReference type="GeneID" id="91099507"/>
<dbReference type="KEGG" id="ker:91099507"/>
<feature type="compositionally biased region" description="Low complexity" evidence="1">
    <location>
        <begin position="241"/>
        <end position="333"/>
    </location>
</feature>
<dbReference type="SUPFAM" id="SSF101898">
    <property type="entry name" value="NHL repeat"/>
    <property type="match status" value="1"/>
</dbReference>
<name>A0AAX4KAY1_9TREE</name>
<feature type="chain" id="PRO_5043668515" description="Phytase-like domain-containing protein" evidence="2">
    <location>
        <begin position="19"/>
        <end position="872"/>
    </location>
</feature>
<dbReference type="AlphaFoldDB" id="A0AAX4KAY1"/>
<protein>
    <recommendedName>
        <fullName evidence="3">Phytase-like domain-containing protein</fullName>
    </recommendedName>
</protein>
<keyword evidence="5" id="KW-1185">Reference proteome</keyword>
<evidence type="ECO:0000313" key="5">
    <source>
        <dbReference type="Proteomes" id="UP001358614"/>
    </source>
</evidence>
<feature type="compositionally biased region" description="Low complexity" evidence="1">
    <location>
        <begin position="184"/>
        <end position="197"/>
    </location>
</feature>
<feature type="region of interest" description="Disordered" evidence="1">
    <location>
        <begin position="184"/>
        <end position="345"/>
    </location>
</feature>
<dbReference type="PANTHER" id="PTHR37957">
    <property type="entry name" value="BLR7070 PROTEIN"/>
    <property type="match status" value="1"/>
</dbReference>
<evidence type="ECO:0000259" key="3">
    <source>
        <dbReference type="Pfam" id="PF13449"/>
    </source>
</evidence>
<dbReference type="RefSeq" id="XP_066080630.1">
    <property type="nucleotide sequence ID" value="XM_066224533.1"/>
</dbReference>
<feature type="signal peptide" evidence="2">
    <location>
        <begin position="1"/>
        <end position="18"/>
    </location>
</feature>
<keyword evidence="2" id="KW-0732">Signal</keyword>
<organism evidence="4 5">
    <name type="scientific">Kwoniella europaea PYCC6329</name>
    <dbReference type="NCBI Taxonomy" id="1423913"/>
    <lineage>
        <taxon>Eukaryota</taxon>
        <taxon>Fungi</taxon>
        <taxon>Dikarya</taxon>
        <taxon>Basidiomycota</taxon>
        <taxon>Agaricomycotina</taxon>
        <taxon>Tremellomycetes</taxon>
        <taxon>Tremellales</taxon>
        <taxon>Cryptococcaceae</taxon>
        <taxon>Kwoniella</taxon>
    </lineage>
</organism>
<proteinExistence type="predicted"/>
<evidence type="ECO:0000256" key="2">
    <source>
        <dbReference type="SAM" id="SignalP"/>
    </source>
</evidence>
<evidence type="ECO:0000256" key="1">
    <source>
        <dbReference type="SAM" id="MobiDB-lite"/>
    </source>
</evidence>
<dbReference type="Pfam" id="PF13449">
    <property type="entry name" value="Phytase-like"/>
    <property type="match status" value="1"/>
</dbReference>
<sequence>MRSYIFVAALPLLSVVFASPVIHLPIFRSKVVARHIVDGRLIARGSGLESAHTLASSTIYLEDSEGLALVSSHNFTTVIVGGTSGSKTSTLIAAWGSQPIYSLGSSAGYILGVPEYTYAPFAFPDVDASKLPLQVCTFVYAEPSSFSTNFTMLERYSFVVGSFASQLNLGDAITELCVRVGEAPSSTSAAPGGSQPSNFPVFGNGSGEGSSTASVPTVTSVGPSANPAPVSSQGNTGGNTSGREASSAVAPSSVRSSDGPVASASQAPATSTPVIAPVPTSSSSSAVQPSSGPAPSAFPRQSSAPAATSSTSDSVSPTSSSLITHSASASSSAMGNVPSSTVAPVAPSTSSLAVMSSAPGTSSTSSASANVTVSSSTAAVASSMSAISGSSSSVSASVSVTASASASSVAPSVSASATLAGPNPAYQTTVSFSGKTYINKGLVGFGAIEGDAVDSYGETIGSLGSAIHLQSFQRDADGSYSGVMVTQPDRGHNTDTTTDYISRRHLISFKLNPYYGNTSLEYQAAKSSFTLKYESTVRYFEADETPTTGLDPTTFRNGSIPQPIASQSYNHISSDPEGLVILADGSSWVSDEYGPYIWKYSAEGILLDTIVPPKAVLPYKNGTLYFSAESEDGPDTGRVPNQGFEGLTVSPDGKTLYALMQSGLTQDLDSNDEGRYARMFVYDISGSPTLKHSYVVKLPVTNGKGKTLAQSDVLYLSEDTLMLLSRDGKGNGDDDSESKHKDFMLFNFDGATDLVNAEYTDGVKPVSPKGVLDSSIVAAEPIEFIDMIDEVQLKRFGLHNAGDFDVSLINGKWESAAIASVQDPEYPNDYFLFSFSDNDFITTNGFEAGENYVDGYGSTLDNQALVWRITLP</sequence>
<accession>A0AAX4KAY1</accession>
<reference evidence="4 5" key="1">
    <citation type="submission" date="2024-01" db="EMBL/GenBank/DDBJ databases">
        <title>Comparative genomics of Cryptococcus and Kwoniella reveals pathogenesis evolution and contrasting modes of karyotype evolution via chromosome fusion or intercentromeric recombination.</title>
        <authorList>
            <person name="Coelho M.A."/>
            <person name="David-Palma M."/>
            <person name="Shea T."/>
            <person name="Bowers K."/>
            <person name="McGinley-Smith S."/>
            <person name="Mohammad A.W."/>
            <person name="Gnirke A."/>
            <person name="Yurkov A.M."/>
            <person name="Nowrousian M."/>
            <person name="Sun S."/>
            <person name="Cuomo C.A."/>
            <person name="Heitman J."/>
        </authorList>
    </citation>
    <scope>NUCLEOTIDE SEQUENCE [LARGE SCALE GENOMIC DNA]</scope>
    <source>
        <strain evidence="4 5">PYCC6329</strain>
    </source>
</reference>
<feature type="compositionally biased region" description="Low complexity" evidence="1">
    <location>
        <begin position="209"/>
        <end position="225"/>
    </location>
</feature>
<dbReference type="EMBL" id="CP144089">
    <property type="protein sequence ID" value="WWD02663.1"/>
    <property type="molecule type" value="Genomic_DNA"/>
</dbReference>
<dbReference type="Proteomes" id="UP001358614">
    <property type="component" value="Chromosome 1"/>
</dbReference>
<feature type="domain" description="Phytase-like" evidence="3">
    <location>
        <begin position="559"/>
        <end position="775"/>
    </location>
</feature>
<dbReference type="InterPro" id="IPR027372">
    <property type="entry name" value="Phytase-like_dom"/>
</dbReference>